<protein>
    <submittedName>
        <fullName evidence="2">Uncharacterized protein</fullName>
    </submittedName>
</protein>
<proteinExistence type="predicted"/>
<sequence>MIELEGRWWNGVWGRLVRRDVESEGDRVRQRQLWDLGRPLVVLVAPLLVRLANRDKRFVWTLEEVRGHARDWPPSGGDAEMANLFRYQAWFGLSMVPLAMYIAASQLRPEPTASNPVHEGVMTVAATVGMFTLGMFLASGLKSAVSQYLRPDLDRRLGPSRRHAPRSDRRGPGLLVRLCLPSNLDWVFAVIFASCMAPNAYP</sequence>
<keyword evidence="1" id="KW-1133">Transmembrane helix</keyword>
<feature type="transmembrane region" description="Helical" evidence="1">
    <location>
        <begin position="89"/>
        <end position="108"/>
    </location>
</feature>
<evidence type="ECO:0000256" key="1">
    <source>
        <dbReference type="SAM" id="Phobius"/>
    </source>
</evidence>
<dbReference type="RefSeq" id="WP_111135665.1">
    <property type="nucleotide sequence ID" value="NZ_POUB01000143.1"/>
</dbReference>
<dbReference type="OrthoDB" id="3386562at2"/>
<evidence type="ECO:0000313" key="3">
    <source>
        <dbReference type="Proteomes" id="UP000248749"/>
    </source>
</evidence>
<evidence type="ECO:0000313" key="2">
    <source>
        <dbReference type="EMBL" id="PZF94341.1"/>
    </source>
</evidence>
<organism evidence="2 3">
    <name type="scientific">Micromonospora deserti</name>
    <dbReference type="NCBI Taxonomy" id="2070366"/>
    <lineage>
        <taxon>Bacteria</taxon>
        <taxon>Bacillati</taxon>
        <taxon>Actinomycetota</taxon>
        <taxon>Actinomycetes</taxon>
        <taxon>Micromonosporales</taxon>
        <taxon>Micromonosporaceae</taxon>
        <taxon>Micromonospora</taxon>
    </lineage>
</organism>
<keyword evidence="1" id="KW-0472">Membrane</keyword>
<accession>A0A2W2C4B7</accession>
<dbReference type="EMBL" id="POUB01000143">
    <property type="protein sequence ID" value="PZF94341.1"/>
    <property type="molecule type" value="Genomic_DNA"/>
</dbReference>
<feature type="transmembrane region" description="Helical" evidence="1">
    <location>
        <begin position="120"/>
        <end position="141"/>
    </location>
</feature>
<comment type="caution">
    <text evidence="2">The sequence shown here is derived from an EMBL/GenBank/DDBJ whole genome shotgun (WGS) entry which is preliminary data.</text>
</comment>
<keyword evidence="3" id="KW-1185">Reference proteome</keyword>
<gene>
    <name evidence="2" type="ORF">C1I99_19505</name>
</gene>
<keyword evidence="1" id="KW-0812">Transmembrane</keyword>
<dbReference type="Proteomes" id="UP000248749">
    <property type="component" value="Unassembled WGS sequence"/>
</dbReference>
<name>A0A2W2C4B7_9ACTN</name>
<dbReference type="AlphaFoldDB" id="A0A2W2C4B7"/>
<reference evidence="2 3" key="1">
    <citation type="submission" date="2018-01" db="EMBL/GenBank/DDBJ databases">
        <title>Draft genome sequence of Salinispora sp. 13K206.</title>
        <authorList>
            <person name="Sahin N."/>
            <person name="Saygin H."/>
            <person name="Ay H."/>
        </authorList>
    </citation>
    <scope>NUCLEOTIDE SEQUENCE [LARGE SCALE GENOMIC DNA]</scope>
    <source>
        <strain evidence="2 3">13K206</strain>
    </source>
</reference>